<dbReference type="EMBL" id="CP049228">
    <property type="protein sequence ID" value="QIH24168.1"/>
    <property type="molecule type" value="Genomic_DNA"/>
</dbReference>
<reference evidence="1 2" key="1">
    <citation type="submission" date="2020-02" db="EMBL/GenBank/DDBJ databases">
        <title>Complete genome sequences of six Lactobacillus iners strains isolated from the human vagina.</title>
        <authorList>
            <person name="France M.T."/>
            <person name="Rutt L."/>
            <person name="Narina S."/>
            <person name="Arbaugh S."/>
            <person name="Humphrys M.S."/>
            <person name="Ma B."/>
            <person name="Hayward M.R."/>
            <person name="Relman D."/>
            <person name="Kwon D.S."/>
            <person name="Ravel J."/>
        </authorList>
    </citation>
    <scope>NUCLEOTIDE SEQUENCE [LARGE SCALE GENOMIC DNA]</scope>
    <source>
        <strain evidence="1 2">C0210C1</strain>
    </source>
</reference>
<dbReference type="RefSeq" id="WP_006730555.1">
    <property type="nucleotide sequence ID" value="NZ_CABKQA010000001.1"/>
</dbReference>
<accession>A0A6G7B9T0</accession>
<dbReference type="Pfam" id="PF11148">
    <property type="entry name" value="DUF2922"/>
    <property type="match status" value="1"/>
</dbReference>
<dbReference type="InterPro" id="IPR021321">
    <property type="entry name" value="DUF2922"/>
</dbReference>
<dbReference type="GeneID" id="93221847"/>
<proteinExistence type="predicted"/>
<name>A0A6G7B9T0_9LACO</name>
<protein>
    <submittedName>
        <fullName evidence="1">DUF2922 domain-containing protein</fullName>
    </submittedName>
</protein>
<organism evidence="1 2">
    <name type="scientific">Lactobacillus iners</name>
    <dbReference type="NCBI Taxonomy" id="147802"/>
    <lineage>
        <taxon>Bacteria</taxon>
        <taxon>Bacillati</taxon>
        <taxon>Bacillota</taxon>
        <taxon>Bacilli</taxon>
        <taxon>Lactobacillales</taxon>
        <taxon>Lactobacillaceae</taxon>
        <taxon>Lactobacillus</taxon>
    </lineage>
</organism>
<gene>
    <name evidence="1" type="ORF">G6Z83_05720</name>
</gene>
<sequence length="88" mass="9745">MTKTSKTLKLIFKNDHHKVSTLSLPYASANLTEAEVKEVMDTIAKENIFAKEGVGLYTEPQAAQYVERTINPIFTTAKSKHPIAPAIN</sequence>
<evidence type="ECO:0000313" key="2">
    <source>
        <dbReference type="Proteomes" id="UP000501676"/>
    </source>
</evidence>
<dbReference type="Proteomes" id="UP000501676">
    <property type="component" value="Chromosome"/>
</dbReference>
<dbReference type="AlphaFoldDB" id="A0A6G7B9T0"/>
<evidence type="ECO:0000313" key="1">
    <source>
        <dbReference type="EMBL" id="QIH24168.1"/>
    </source>
</evidence>